<reference evidence="1 2" key="1">
    <citation type="submission" date="2022-03" db="EMBL/GenBank/DDBJ databases">
        <title>Hymenobactersp. isolated from the air.</title>
        <authorList>
            <person name="Won M."/>
            <person name="Kwon S.-W."/>
        </authorList>
    </citation>
    <scope>NUCLEOTIDE SEQUENCE [LARGE SCALE GENOMIC DNA]</scope>
    <source>
        <strain evidence="1 2">KACC 21982</strain>
    </source>
</reference>
<dbReference type="RefSeq" id="WP_243794974.1">
    <property type="nucleotide sequence ID" value="NZ_CP094669.1"/>
</dbReference>
<organism evidence="1 2">
    <name type="scientific">Hymenobacter tibetensis</name>
    <dbReference type="NCBI Taxonomy" id="497967"/>
    <lineage>
        <taxon>Bacteria</taxon>
        <taxon>Pseudomonadati</taxon>
        <taxon>Bacteroidota</taxon>
        <taxon>Cytophagia</taxon>
        <taxon>Cytophagales</taxon>
        <taxon>Hymenobacteraceae</taxon>
        <taxon>Hymenobacter</taxon>
    </lineage>
</organism>
<evidence type="ECO:0000313" key="1">
    <source>
        <dbReference type="EMBL" id="UOG73106.1"/>
    </source>
</evidence>
<dbReference type="Proteomes" id="UP000831113">
    <property type="component" value="Chromosome"/>
</dbReference>
<accession>A0ABY4CVT8</accession>
<name>A0ABY4CVT8_9BACT</name>
<dbReference type="EMBL" id="CP094669">
    <property type="protein sequence ID" value="UOG73106.1"/>
    <property type="molecule type" value="Genomic_DNA"/>
</dbReference>
<keyword evidence="2" id="KW-1185">Reference proteome</keyword>
<protein>
    <submittedName>
        <fullName evidence="1">Uncharacterized protein</fullName>
    </submittedName>
</protein>
<proteinExistence type="predicted"/>
<sequence>MIYTVELPNIENTYKYEFDKLESQDENATISSVVKLIIKLYKNTKIAGVDNSAPDNDMLLFEYGVFGLSSEQPALFTISFTRQFCIEGEEEYYQISQTFSFDKENFVGVDNFNQWSTDCSSTDEWIATIQNTVGFRIAEKTPWLSYNITLDCT</sequence>
<evidence type="ECO:0000313" key="2">
    <source>
        <dbReference type="Proteomes" id="UP000831113"/>
    </source>
</evidence>
<gene>
    <name evidence="1" type="ORF">MTX78_13325</name>
</gene>